<dbReference type="InterPro" id="IPR025419">
    <property type="entry name" value="DUF4142"/>
</dbReference>
<organism evidence="2 3">
    <name type="scientific">Phenylobacterium deserti</name>
    <dbReference type="NCBI Taxonomy" id="1914756"/>
    <lineage>
        <taxon>Bacteria</taxon>
        <taxon>Pseudomonadati</taxon>
        <taxon>Pseudomonadota</taxon>
        <taxon>Alphaproteobacteria</taxon>
        <taxon>Caulobacterales</taxon>
        <taxon>Caulobacteraceae</taxon>
        <taxon>Phenylobacterium</taxon>
    </lineage>
</organism>
<proteinExistence type="predicted"/>
<protein>
    <recommendedName>
        <fullName evidence="1">DUF4142 domain-containing protein</fullName>
    </recommendedName>
</protein>
<feature type="domain" description="DUF4142" evidence="1">
    <location>
        <begin position="54"/>
        <end position="186"/>
    </location>
</feature>
<dbReference type="Pfam" id="PF13628">
    <property type="entry name" value="DUF4142"/>
    <property type="match status" value="1"/>
</dbReference>
<accession>A0A328AU12</accession>
<dbReference type="EMBL" id="QFYR01000001">
    <property type="protein sequence ID" value="RAK57711.1"/>
    <property type="molecule type" value="Genomic_DNA"/>
</dbReference>
<reference evidence="3" key="1">
    <citation type="submission" date="2018-05" db="EMBL/GenBank/DDBJ databases">
        <authorList>
            <person name="Li X."/>
        </authorList>
    </citation>
    <scope>NUCLEOTIDE SEQUENCE [LARGE SCALE GENOMIC DNA]</scope>
    <source>
        <strain evidence="3">YIM 73061</strain>
    </source>
</reference>
<dbReference type="PANTHER" id="PTHR38593">
    <property type="entry name" value="BLR2558 PROTEIN"/>
    <property type="match status" value="1"/>
</dbReference>
<sequence length="191" mass="19260">MSARFILLTLCSAAVLLGSCGRVPARGAEAAARVADAPRPAPVLIVSEPAPPPSDAEFVAAATAMEASEIAAAQSALARAADPRVKRFAGTILRDHQASRGGLAKAIAESGQPLAVSSAPPAAAGMEGSGRENFDAAFMAGQVEAHQQALARLQAYAQDGGNTALRAYAAGAAVLVQQHLAQAQQLAEQLG</sequence>
<dbReference type="InterPro" id="IPR012347">
    <property type="entry name" value="Ferritin-like"/>
</dbReference>
<dbReference type="Proteomes" id="UP000249725">
    <property type="component" value="Unassembled WGS sequence"/>
</dbReference>
<gene>
    <name evidence="2" type="ORF">DJ018_07250</name>
</gene>
<evidence type="ECO:0000313" key="2">
    <source>
        <dbReference type="EMBL" id="RAK57711.1"/>
    </source>
</evidence>
<name>A0A328AU12_9CAUL</name>
<keyword evidence="3" id="KW-1185">Reference proteome</keyword>
<comment type="caution">
    <text evidence="2">The sequence shown here is derived from an EMBL/GenBank/DDBJ whole genome shotgun (WGS) entry which is preliminary data.</text>
</comment>
<dbReference type="PANTHER" id="PTHR38593:SF1">
    <property type="entry name" value="BLR2558 PROTEIN"/>
    <property type="match status" value="1"/>
</dbReference>
<dbReference type="RefSeq" id="WP_111514162.1">
    <property type="nucleotide sequence ID" value="NZ_QFYR01000001.1"/>
</dbReference>
<dbReference type="PROSITE" id="PS51257">
    <property type="entry name" value="PROKAR_LIPOPROTEIN"/>
    <property type="match status" value="1"/>
</dbReference>
<evidence type="ECO:0000259" key="1">
    <source>
        <dbReference type="Pfam" id="PF13628"/>
    </source>
</evidence>
<dbReference type="AlphaFoldDB" id="A0A328AU12"/>
<dbReference type="Gene3D" id="1.20.1260.10">
    <property type="match status" value="1"/>
</dbReference>
<evidence type="ECO:0000313" key="3">
    <source>
        <dbReference type="Proteomes" id="UP000249725"/>
    </source>
</evidence>